<dbReference type="Proteomes" id="UP000811619">
    <property type="component" value="Unassembled WGS sequence"/>
</dbReference>
<dbReference type="PANTHER" id="PTHR11183">
    <property type="entry name" value="GLYCOGENIN SUBFAMILY MEMBER"/>
    <property type="match status" value="1"/>
</dbReference>
<evidence type="ECO:0000313" key="3">
    <source>
        <dbReference type="EMBL" id="KAG5916821.1"/>
    </source>
</evidence>
<evidence type="ECO:0000256" key="2">
    <source>
        <dbReference type="SAM" id="SignalP"/>
    </source>
</evidence>
<dbReference type="EMBL" id="SRPY01000860">
    <property type="protein sequence ID" value="KAG5916821.1"/>
    <property type="molecule type" value="Genomic_DNA"/>
</dbReference>
<accession>A0A8K0J6R5</accession>
<proteinExistence type="predicted"/>
<feature type="region of interest" description="Disordered" evidence="1">
    <location>
        <begin position="37"/>
        <end position="59"/>
    </location>
</feature>
<evidence type="ECO:0000256" key="1">
    <source>
        <dbReference type="SAM" id="MobiDB-lite"/>
    </source>
</evidence>
<dbReference type="AlphaFoldDB" id="A0A8K0J6R5"/>
<sequence length="393" mass="45044">MLVARPPRTQLSRGIGASLLLLLLLLLLLSARTSSQRASPGKQHAQSRAKDPGLEFPKDPVPRRYFAALSRYPAQNIKGNATTRFAFATLYCSRDSDPRDPYFEATQSIVWRLLWSDYRSRYPVVVFVCPFIPSFPRRVLMGQGAVVREIGLLDGIIPDEAISTRRWVDVLSKLNLWRQVEWERIAFLDSDAFPVRNMDDVFDVVPQQQCRREALDAQDGAVVGDTKRGDDMCSYVYAGVAQFSVDNINAGMLVLKPNLDMHAKLLRAARKTEDYDVTDMEQGVLKSRNAFAADGPFPVHRLPPVWNALPEYYIRYMADRAETTEGPIRVLHAKMWNRLWGSWNNLTHLNDMWDLDWMKMCRFFDSDDFVRARVTGVYETPLERYLRGQMRGG</sequence>
<feature type="signal peptide" evidence="2">
    <location>
        <begin position="1"/>
        <end position="35"/>
    </location>
</feature>
<comment type="caution">
    <text evidence="3">The sequence shown here is derived from an EMBL/GenBank/DDBJ whole genome shotgun (WGS) entry which is preliminary data.</text>
</comment>
<keyword evidence="2" id="KW-0732">Signal</keyword>
<organism evidence="3 4">
    <name type="scientific">Claviceps africana</name>
    <dbReference type="NCBI Taxonomy" id="83212"/>
    <lineage>
        <taxon>Eukaryota</taxon>
        <taxon>Fungi</taxon>
        <taxon>Dikarya</taxon>
        <taxon>Ascomycota</taxon>
        <taxon>Pezizomycotina</taxon>
        <taxon>Sordariomycetes</taxon>
        <taxon>Hypocreomycetidae</taxon>
        <taxon>Hypocreales</taxon>
        <taxon>Clavicipitaceae</taxon>
        <taxon>Claviceps</taxon>
    </lineage>
</organism>
<evidence type="ECO:0000313" key="4">
    <source>
        <dbReference type="Proteomes" id="UP000811619"/>
    </source>
</evidence>
<protein>
    <submittedName>
        <fullName evidence="3">Uncharacterized protein</fullName>
    </submittedName>
</protein>
<dbReference type="InterPro" id="IPR029044">
    <property type="entry name" value="Nucleotide-diphossugar_trans"/>
</dbReference>
<name>A0A8K0J6R5_9HYPO</name>
<dbReference type="Gene3D" id="3.90.550.10">
    <property type="entry name" value="Spore Coat Polysaccharide Biosynthesis Protein SpsA, Chain A"/>
    <property type="match status" value="1"/>
</dbReference>
<feature type="chain" id="PRO_5035462213" evidence="2">
    <location>
        <begin position="36"/>
        <end position="393"/>
    </location>
</feature>
<reference evidence="3" key="1">
    <citation type="journal article" date="2020" name="bioRxiv">
        <title>Whole genome comparisons of ergot fungi reveals the divergence and evolution of species within the genus Claviceps are the result of varying mechanisms driving genome evolution and host range expansion.</title>
        <authorList>
            <person name="Wyka S.A."/>
            <person name="Mondo S.J."/>
            <person name="Liu M."/>
            <person name="Dettman J."/>
            <person name="Nalam V."/>
            <person name="Broders K.D."/>
        </authorList>
    </citation>
    <scope>NUCLEOTIDE SEQUENCE</scope>
    <source>
        <strain evidence="3">CCC 489</strain>
    </source>
</reference>
<feature type="compositionally biased region" description="Basic and acidic residues" evidence="1">
    <location>
        <begin position="48"/>
        <end position="59"/>
    </location>
</feature>
<dbReference type="OrthoDB" id="2014201at2759"/>
<dbReference type="InterPro" id="IPR050587">
    <property type="entry name" value="GNT1/Glycosyltrans_8"/>
</dbReference>
<gene>
    <name evidence="3" type="ORF">E4U42_007506</name>
</gene>
<dbReference type="SUPFAM" id="SSF53448">
    <property type="entry name" value="Nucleotide-diphospho-sugar transferases"/>
    <property type="match status" value="1"/>
</dbReference>
<keyword evidence="4" id="KW-1185">Reference proteome</keyword>